<feature type="domain" description="SH3b" evidence="1">
    <location>
        <begin position="71"/>
        <end position="134"/>
    </location>
</feature>
<name>A0A1G2R520_9BACT</name>
<reference evidence="2 3" key="1">
    <citation type="journal article" date="2016" name="Nat. Commun.">
        <title>Thousands of microbial genomes shed light on interconnected biogeochemical processes in an aquifer system.</title>
        <authorList>
            <person name="Anantharaman K."/>
            <person name="Brown C.T."/>
            <person name="Hug L.A."/>
            <person name="Sharon I."/>
            <person name="Castelle C.J."/>
            <person name="Probst A.J."/>
            <person name="Thomas B.C."/>
            <person name="Singh A."/>
            <person name="Wilkins M.J."/>
            <person name="Karaoz U."/>
            <person name="Brodie E.L."/>
            <person name="Williams K.H."/>
            <person name="Hubbard S.S."/>
            <person name="Banfield J.F."/>
        </authorList>
    </citation>
    <scope>NUCLEOTIDE SEQUENCE [LARGE SCALE GENOMIC DNA]</scope>
</reference>
<dbReference type="PROSITE" id="PS51781">
    <property type="entry name" value="SH3B"/>
    <property type="match status" value="1"/>
</dbReference>
<comment type="caution">
    <text evidence="2">The sequence shown here is derived from an EMBL/GenBank/DDBJ whole genome shotgun (WGS) entry which is preliminary data.</text>
</comment>
<dbReference type="EMBL" id="MHTV01000001">
    <property type="protein sequence ID" value="OHA67926.1"/>
    <property type="molecule type" value="Genomic_DNA"/>
</dbReference>
<accession>A0A1G2R520</accession>
<evidence type="ECO:0000313" key="2">
    <source>
        <dbReference type="EMBL" id="OHA67926.1"/>
    </source>
</evidence>
<evidence type="ECO:0000313" key="3">
    <source>
        <dbReference type="Proteomes" id="UP000178092"/>
    </source>
</evidence>
<dbReference type="Proteomes" id="UP000178092">
    <property type="component" value="Unassembled WGS sequence"/>
</dbReference>
<proteinExistence type="predicted"/>
<gene>
    <name evidence="2" type="ORF">A3C04_04615</name>
</gene>
<sequence>MEQRMNGKILVWVFLALAGAVGVFFAFQATRTVIIYNSSLTGLALSPGVSPSQTNFALPTGSPAKSALPKIEVLSNSTGYLNVRNAPSVQGSRTGQVLPKEQYEFTEVKNGWYHIILPGGKDGWVSGSYVKIVPSS</sequence>
<dbReference type="Gene3D" id="2.30.30.40">
    <property type="entry name" value="SH3 Domains"/>
    <property type="match status" value="1"/>
</dbReference>
<organism evidence="2 3">
    <name type="scientific">Candidatus Wildermuthbacteria bacterium RIFCSPHIGHO2_02_FULL_45_25</name>
    <dbReference type="NCBI Taxonomy" id="1802450"/>
    <lineage>
        <taxon>Bacteria</taxon>
        <taxon>Candidatus Wildermuthiibacteriota</taxon>
    </lineage>
</organism>
<dbReference type="Pfam" id="PF08239">
    <property type="entry name" value="SH3_3"/>
    <property type="match status" value="1"/>
</dbReference>
<evidence type="ECO:0000259" key="1">
    <source>
        <dbReference type="PROSITE" id="PS51781"/>
    </source>
</evidence>
<dbReference type="InterPro" id="IPR003646">
    <property type="entry name" value="SH3-like_bac-type"/>
</dbReference>
<protein>
    <recommendedName>
        <fullName evidence="1">SH3b domain-containing protein</fullName>
    </recommendedName>
</protein>
<dbReference type="AlphaFoldDB" id="A0A1G2R520"/>
<dbReference type="SMART" id="SM00287">
    <property type="entry name" value="SH3b"/>
    <property type="match status" value="1"/>
</dbReference>